<organism evidence="2 3">
    <name type="scientific">Apiospora kogelbergensis</name>
    <dbReference type="NCBI Taxonomy" id="1337665"/>
    <lineage>
        <taxon>Eukaryota</taxon>
        <taxon>Fungi</taxon>
        <taxon>Dikarya</taxon>
        <taxon>Ascomycota</taxon>
        <taxon>Pezizomycotina</taxon>
        <taxon>Sordariomycetes</taxon>
        <taxon>Xylariomycetidae</taxon>
        <taxon>Amphisphaeriales</taxon>
        <taxon>Apiosporaceae</taxon>
        <taxon>Apiospora</taxon>
    </lineage>
</organism>
<gene>
    <name evidence="2" type="ORF">PG999_002591</name>
</gene>
<proteinExistence type="predicted"/>
<protein>
    <submittedName>
        <fullName evidence="2">Uncharacterized protein</fullName>
    </submittedName>
</protein>
<reference evidence="2 3" key="1">
    <citation type="submission" date="2023-01" db="EMBL/GenBank/DDBJ databases">
        <title>Analysis of 21 Apiospora genomes using comparative genomics revels a genus with tremendous synthesis potential of carbohydrate active enzymes and secondary metabolites.</title>
        <authorList>
            <person name="Sorensen T."/>
        </authorList>
    </citation>
    <scope>NUCLEOTIDE SEQUENCE [LARGE SCALE GENOMIC DNA]</scope>
    <source>
        <strain evidence="2 3">CBS 117206</strain>
    </source>
</reference>
<feature type="region of interest" description="Disordered" evidence="1">
    <location>
        <begin position="1"/>
        <end position="39"/>
    </location>
</feature>
<sequence>MTDAQPEGRCSVAAEPGSCHPGPGAGAGLETGPLPSRLPSTSMGRLFGWRGVRSKATFLGGEDAVLSARRHWVAPRQVP</sequence>
<dbReference type="AlphaFoldDB" id="A0AAW0R8U8"/>
<comment type="caution">
    <text evidence="2">The sequence shown here is derived from an EMBL/GenBank/DDBJ whole genome shotgun (WGS) entry which is preliminary data.</text>
</comment>
<evidence type="ECO:0000256" key="1">
    <source>
        <dbReference type="SAM" id="MobiDB-lite"/>
    </source>
</evidence>
<dbReference type="Proteomes" id="UP001392437">
    <property type="component" value="Unassembled WGS sequence"/>
</dbReference>
<keyword evidence="3" id="KW-1185">Reference proteome</keyword>
<evidence type="ECO:0000313" key="2">
    <source>
        <dbReference type="EMBL" id="KAK8130211.1"/>
    </source>
</evidence>
<name>A0AAW0R8U8_9PEZI</name>
<evidence type="ECO:0000313" key="3">
    <source>
        <dbReference type="Proteomes" id="UP001392437"/>
    </source>
</evidence>
<dbReference type="EMBL" id="JAQQWP010000002">
    <property type="protein sequence ID" value="KAK8130211.1"/>
    <property type="molecule type" value="Genomic_DNA"/>
</dbReference>
<accession>A0AAW0R8U8</accession>